<gene>
    <name evidence="1" type="ORF">NA23_06805</name>
</gene>
<dbReference type="EMBL" id="CP014334">
    <property type="protein sequence ID" value="AMW32986.2"/>
    <property type="molecule type" value="Genomic_DNA"/>
</dbReference>
<keyword evidence="2" id="KW-1185">Reference proteome</keyword>
<protein>
    <recommendedName>
        <fullName evidence="3">Carboxypeptidase regulatory-like domain-containing protein</fullName>
    </recommendedName>
</protein>
<dbReference type="AlphaFoldDB" id="A0AAI8CLU1"/>
<proteinExistence type="predicted"/>
<evidence type="ECO:0000313" key="1">
    <source>
        <dbReference type="EMBL" id="AMW32986.2"/>
    </source>
</evidence>
<name>A0AAI8CLU1_FERIS</name>
<sequence>MRKLRQLWTNYSSYVLLTVVLPLSLLSLSSCVFLNAGRPNANDVQISLFVSEYNSGPSVEDAIVEVIKNGSVIDKKKTNSGLARFEVPRYSGPYLIRISKDGYATTTIKVLNIHSPLVLNTTLRRPKFLVGEQNTNEIDISFDIYTSDRKLSKLLPDENGVYSIFGLPKLYISAQSTVSRLPIAFMYAKLGNPPGAEYLSSPRLFAESDVLEGYLELTPFSGKTYLFIDAYDVNDNRYEIVVPLNIIKSTDLKIVPYIVEAQQPSVYAYHLNTTVKYYSTEIGESYDSKEKLTNLYVKLVWKKWSDSTQRSRTNEPDGYVIYKSYDGQKYERLSVVGSKQNAYYDTYNNLPDVRVWYSISAKYGDLEGPKTFLGSVVPLPMVYITDVSPTDGATNVSLTPTFSWKMAGVDKYVGKVKYLYDIWLYDLTVNSGQFHYPLIEDTYFVSESSHVSIALSSYSWYKLPDGKLQSGKPYEWAPELIAAMWEDRENNSVSLSVNCDYNFKVAPMVIAPEKYYLFVTGSE</sequence>
<reference evidence="1 2" key="1">
    <citation type="journal article" date="2015" name="Stand. Genomic Sci.">
        <title>Genome sequence of a native-feather degrading extremely thermophilic Eubacterium, Fervidobacterium islandicum AW-1.</title>
        <authorList>
            <person name="Lee Y.J."/>
            <person name="Jeong H."/>
            <person name="Park G.S."/>
            <person name="Kwak Y."/>
            <person name="Lee S.J."/>
            <person name="Lee S.J."/>
            <person name="Park M.K."/>
            <person name="Kim J.Y."/>
            <person name="Kang H.K."/>
            <person name="Shin J.H."/>
            <person name="Lee D.W."/>
        </authorList>
    </citation>
    <scope>NUCLEOTIDE SEQUENCE [LARGE SCALE GENOMIC DNA]</scope>
    <source>
        <strain evidence="1 2">AW-1</strain>
    </source>
</reference>
<dbReference type="KEGG" id="fia:NA23_06805"/>
<evidence type="ECO:0000313" key="2">
    <source>
        <dbReference type="Proteomes" id="UP000093740"/>
    </source>
</evidence>
<dbReference type="PROSITE" id="PS51257">
    <property type="entry name" value="PROKAR_LIPOPROTEIN"/>
    <property type="match status" value="1"/>
</dbReference>
<organism evidence="1 2">
    <name type="scientific">Fervidobacterium islandicum</name>
    <dbReference type="NCBI Taxonomy" id="2423"/>
    <lineage>
        <taxon>Bacteria</taxon>
        <taxon>Thermotogati</taxon>
        <taxon>Thermotogota</taxon>
        <taxon>Thermotogae</taxon>
        <taxon>Thermotogales</taxon>
        <taxon>Fervidobacteriaceae</taxon>
        <taxon>Fervidobacterium</taxon>
    </lineage>
</organism>
<dbReference type="Proteomes" id="UP000093740">
    <property type="component" value="Chromosome"/>
</dbReference>
<dbReference type="RefSeq" id="WP_090221970.1">
    <property type="nucleotide sequence ID" value="NZ_CP014334.2"/>
</dbReference>
<evidence type="ECO:0008006" key="3">
    <source>
        <dbReference type="Google" id="ProtNLM"/>
    </source>
</evidence>
<accession>A0AAI8CLU1</accession>